<evidence type="ECO:0000313" key="2">
    <source>
        <dbReference type="EMBL" id="MRD49113.1"/>
    </source>
</evidence>
<feature type="compositionally biased region" description="Basic and acidic residues" evidence="1">
    <location>
        <begin position="27"/>
        <end position="37"/>
    </location>
</feature>
<feature type="region of interest" description="Disordered" evidence="1">
    <location>
        <begin position="1"/>
        <end position="37"/>
    </location>
</feature>
<sequence>MPAKAVRRPSTIHNEPATSPVGNVKTPEQRAQDAAETKKLKAQLAALKIGSAPKAAAGPTLPITPSSFQAVAVPQAEPAAELKREDKQFPEGNLRFIDAQLYGLGIAHRLREELKGKQYARKPMAPADQLMRAEECCFAVRNEQDGLESDNFRSIPPIMALEAFLAAEYGKGSIKVGVDLPALIETASATIEQTNDRTGDDAFAKLRFAQLVAAVKSLQFAKAAQQFKISRGVNADVAKALAMLYSKELMGTSEVSRSLPPPGKQAGPQRLEDRFFGKLKELSVERGVTFTRLVNVYANAAGGSDRDDARNAVFDILIRQALQSALSADDFRSLEACIAPPSANNE</sequence>
<comment type="caution">
    <text evidence="2">The sequence shown here is derived from an EMBL/GenBank/DDBJ whole genome shotgun (WGS) entry which is preliminary data.</text>
</comment>
<dbReference type="AlphaFoldDB" id="A0A844B7H4"/>
<dbReference type="Proteomes" id="UP000487350">
    <property type="component" value="Unassembled WGS sequence"/>
</dbReference>
<reference evidence="2 3" key="1">
    <citation type="submission" date="2019-11" db="EMBL/GenBank/DDBJ databases">
        <title>Caenimonas koreensis gen. nov., sp. nov., isolated from activated sludge.</title>
        <authorList>
            <person name="Seung H.R."/>
        </authorList>
    </citation>
    <scope>NUCLEOTIDE SEQUENCE [LARGE SCALE GENOMIC DNA]</scope>
    <source>
        <strain evidence="2 3">EMB320</strain>
    </source>
</reference>
<gene>
    <name evidence="2" type="ORF">GHT07_17695</name>
</gene>
<protein>
    <submittedName>
        <fullName evidence="2">Uncharacterized protein</fullName>
    </submittedName>
</protein>
<dbReference type="EMBL" id="WJBU01000019">
    <property type="protein sequence ID" value="MRD49113.1"/>
    <property type="molecule type" value="Genomic_DNA"/>
</dbReference>
<dbReference type="RefSeq" id="WP_153586420.1">
    <property type="nucleotide sequence ID" value="NZ_WJBU01000019.1"/>
</dbReference>
<keyword evidence="3" id="KW-1185">Reference proteome</keyword>
<feature type="compositionally biased region" description="Polar residues" evidence="1">
    <location>
        <begin position="11"/>
        <end position="21"/>
    </location>
</feature>
<accession>A0A844B7H4</accession>
<evidence type="ECO:0000256" key="1">
    <source>
        <dbReference type="SAM" id="MobiDB-lite"/>
    </source>
</evidence>
<name>A0A844B7H4_9BURK</name>
<proteinExistence type="predicted"/>
<evidence type="ECO:0000313" key="3">
    <source>
        <dbReference type="Proteomes" id="UP000487350"/>
    </source>
</evidence>
<organism evidence="2 3">
    <name type="scientific">Caenimonas koreensis DSM 17982</name>
    <dbReference type="NCBI Taxonomy" id="1121255"/>
    <lineage>
        <taxon>Bacteria</taxon>
        <taxon>Pseudomonadati</taxon>
        <taxon>Pseudomonadota</taxon>
        <taxon>Betaproteobacteria</taxon>
        <taxon>Burkholderiales</taxon>
        <taxon>Comamonadaceae</taxon>
        <taxon>Caenimonas</taxon>
    </lineage>
</organism>